<dbReference type="Proteomes" id="UP000276980">
    <property type="component" value="Chromosome"/>
</dbReference>
<protein>
    <submittedName>
        <fullName evidence="2">Uncharacterized protein</fullName>
    </submittedName>
</protein>
<gene>
    <name evidence="2" type="ORF">CFH90_0015</name>
</gene>
<evidence type="ECO:0000256" key="1">
    <source>
        <dbReference type="SAM" id="Phobius"/>
    </source>
</evidence>
<evidence type="ECO:0000313" key="3">
    <source>
        <dbReference type="Proteomes" id="UP000276980"/>
    </source>
</evidence>
<keyword evidence="1" id="KW-0472">Membrane</keyword>
<dbReference type="EMBL" id="CP022298">
    <property type="protein sequence ID" value="AZN65751.1"/>
    <property type="molecule type" value="Genomic_DNA"/>
</dbReference>
<dbReference type="AlphaFoldDB" id="A0A3S9AQ73"/>
<reference evidence="2 3" key="1">
    <citation type="submission" date="2017-06" db="EMBL/GenBank/DDBJ databases">
        <title>Complete Genome Sequence of the Carbazole-Degrading Bacterium Acinetobacter johnsonii IC001.</title>
        <authorList>
            <person name="Vejarano F."/>
            <person name="Suzuki-Minakuchi C."/>
            <person name="Ohtsubo Y."/>
            <person name="Tsuda M."/>
            <person name="Okada K."/>
            <person name="Nojiri H."/>
        </authorList>
    </citation>
    <scope>NUCLEOTIDE SEQUENCE [LARGE SCALE GENOMIC DNA]</scope>
    <source>
        <strain evidence="2 3">IC001</strain>
    </source>
</reference>
<evidence type="ECO:0000313" key="2">
    <source>
        <dbReference type="EMBL" id="AZN65751.1"/>
    </source>
</evidence>
<feature type="transmembrane region" description="Helical" evidence="1">
    <location>
        <begin position="45"/>
        <end position="65"/>
    </location>
</feature>
<proteinExistence type="predicted"/>
<keyword evidence="1" id="KW-1133">Transmembrane helix</keyword>
<name>A0A3S9AQ73_ACIJO</name>
<sequence>MSDISEETDVLFGIVRQLSYSFLILKCTFKSPTANKENRMMIPTWMFLVVAIVLAIVIGRLGTVLKERFAPNKA</sequence>
<organism evidence="2 3">
    <name type="scientific">Acinetobacter johnsonii</name>
    <dbReference type="NCBI Taxonomy" id="40214"/>
    <lineage>
        <taxon>Bacteria</taxon>
        <taxon>Pseudomonadati</taxon>
        <taxon>Pseudomonadota</taxon>
        <taxon>Gammaproteobacteria</taxon>
        <taxon>Moraxellales</taxon>
        <taxon>Moraxellaceae</taxon>
        <taxon>Acinetobacter</taxon>
    </lineage>
</organism>
<keyword evidence="1" id="KW-0812">Transmembrane</keyword>
<accession>A0A3S9AQ73</accession>